<dbReference type="Pfam" id="PF05523">
    <property type="entry name" value="FdtA"/>
    <property type="match status" value="2"/>
</dbReference>
<evidence type="ECO:0000313" key="4">
    <source>
        <dbReference type="Proteomes" id="UP000266644"/>
    </source>
</evidence>
<reference evidence="2" key="2">
    <citation type="submission" date="2014-07" db="EMBL/GenBank/DDBJ databases">
        <title>Genetics and epidemiology of antimicrobial resistance in B. fragilis group.</title>
        <authorList>
            <person name="Sydenham T.V."/>
            <person name="Hasman H."/>
            <person name="Kemp M."/>
            <person name="Justesen U.S."/>
        </authorList>
    </citation>
    <scope>NUCLEOTIDE SEQUENCE [LARGE SCALE GENOMIC DNA]</scope>
    <source>
        <strain evidence="2">DCMOUH0018B</strain>
    </source>
</reference>
<dbReference type="InterPro" id="IPR008894">
    <property type="entry name" value="QdtA_cupin_dom"/>
</dbReference>
<evidence type="ECO:0000259" key="1">
    <source>
        <dbReference type="Pfam" id="PF05523"/>
    </source>
</evidence>
<dbReference type="InterPro" id="IPR011051">
    <property type="entry name" value="RmlC_Cupin_sf"/>
</dbReference>
<feature type="domain" description="Sugar 3,4-ketoisomerase QdtA cupin" evidence="1">
    <location>
        <begin position="4"/>
        <end position="131"/>
    </location>
</feature>
<dbReference type="CDD" id="cd20292">
    <property type="entry name" value="cupin_QdtA-like"/>
    <property type="match status" value="2"/>
</dbReference>
<organism evidence="2">
    <name type="scientific">Bacteroides fragilis</name>
    <dbReference type="NCBI Taxonomy" id="817"/>
    <lineage>
        <taxon>Bacteria</taxon>
        <taxon>Pseudomonadati</taxon>
        <taxon>Bacteroidota</taxon>
        <taxon>Bacteroidia</taxon>
        <taxon>Bacteroidales</taxon>
        <taxon>Bacteroidaceae</taxon>
        <taxon>Bacteroides</taxon>
    </lineage>
</organism>
<accession>A0A0I9SDV7</accession>
<dbReference type="PATRIC" id="fig|817.53.peg.120"/>
<dbReference type="RefSeq" id="WP_005809587.1">
    <property type="nucleotide sequence ID" value="NZ_CAEUHN010000002.1"/>
</dbReference>
<proteinExistence type="predicted"/>
<reference evidence="3 4" key="3">
    <citation type="submission" date="2018-08" db="EMBL/GenBank/DDBJ databases">
        <title>A genome reference for cultivated species of the human gut microbiota.</title>
        <authorList>
            <person name="Zou Y."/>
            <person name="Xue W."/>
            <person name="Luo G."/>
        </authorList>
    </citation>
    <scope>NUCLEOTIDE SEQUENCE [LARGE SCALE GENOMIC DNA]</scope>
    <source>
        <strain evidence="3 4">AM18-6</strain>
    </source>
</reference>
<sequence>MGKPRIIELPKFLDNRGNLSFAENNNHIPFTIKRTYWLYDVPGGVNRGGHAEKNNEELIIAMSGSFDITVDDGIETYTFTLNRSYYGLYIPKGFWREIKNFSTNAIALEFGSIPYDEKDYIRDYDEFLAYAKSEHNNSYVSTGVEKEAVVTKAKKYNVFDCSILEFDKHHSNRKGNLTVVENGKTLPFDVRRVYYLYDVPGGESRGSHAHRNLEQLMVAVSGSFTVTLNDGNCKRSFTLNRPYQGLYIKPGLWRDLDDFSSGSVCMVLASEVYQTEDYIRDYDEFIKFRNEE</sequence>
<dbReference type="Proteomes" id="UP000266644">
    <property type="component" value="Unassembled WGS sequence"/>
</dbReference>
<evidence type="ECO:0000313" key="2">
    <source>
        <dbReference type="EMBL" id="KFX76558.1"/>
    </source>
</evidence>
<dbReference type="EMBL" id="QRJE01000016">
    <property type="protein sequence ID" value="RHH10985.1"/>
    <property type="molecule type" value="Genomic_DNA"/>
</dbReference>
<dbReference type="AlphaFoldDB" id="A0A0I9SDV7"/>
<gene>
    <name evidence="3" type="ORF">DW228_10910</name>
    <name evidence="2" type="ORF">EE52_0200605</name>
</gene>
<dbReference type="SUPFAM" id="SSF51182">
    <property type="entry name" value="RmlC-like cupins"/>
    <property type="match status" value="2"/>
</dbReference>
<evidence type="ECO:0000313" key="3">
    <source>
        <dbReference type="EMBL" id="RHH10985.1"/>
    </source>
</evidence>
<dbReference type="InterPro" id="IPR014710">
    <property type="entry name" value="RmlC-like_jellyroll"/>
</dbReference>
<comment type="caution">
    <text evidence="2">The sequence shown here is derived from an EMBL/GenBank/DDBJ whole genome shotgun (WGS) entry which is preliminary data.</text>
</comment>
<dbReference type="EMBL" id="JMZZ02000030">
    <property type="protein sequence ID" value="KFX76558.1"/>
    <property type="molecule type" value="Genomic_DNA"/>
</dbReference>
<dbReference type="Gene3D" id="2.60.120.10">
    <property type="entry name" value="Jelly Rolls"/>
    <property type="match status" value="2"/>
</dbReference>
<protein>
    <submittedName>
        <fullName evidence="3">WxcM-like domain-containing protein</fullName>
    </submittedName>
</protein>
<name>A0A0I9SDV7_BACFG</name>
<reference evidence="2" key="1">
    <citation type="book" date="2014" name="THE 24TH EUROPEAN CONGRESS OF CLINICAL MICROBIOLOGY AND INFECTIOUS DISEASES" publisher="ECCMID 2014" city="Barcelona, Spain">
        <title>Identification of resistance genes in three multidrug-resistant Bacteroides fragilis isolates by whole genome sequencing.</title>
        <editorList>
            <person name="Unknown"/>
            <person name="A."/>
        </editorList>
        <authorList>
            <person name="Sydenham T.V."/>
            <person name="Hasman H."/>
            <person name="Wang M."/>
            <person name="Soki J."/>
            <person name="Nagy E."/>
            <person name="Justesen U.S."/>
        </authorList>
    </citation>
    <scope>NUCLEOTIDE SEQUENCE</scope>
    <source>
        <strain evidence="2">DCMOUH0018B</strain>
    </source>
</reference>
<feature type="domain" description="Sugar 3,4-ketoisomerase QdtA cupin" evidence="1">
    <location>
        <begin position="160"/>
        <end position="289"/>
    </location>
</feature>